<evidence type="ECO:0000313" key="2">
    <source>
        <dbReference type="Proteomes" id="UP000240987"/>
    </source>
</evidence>
<evidence type="ECO:0000313" key="1">
    <source>
        <dbReference type="EMBL" id="PSU47486.1"/>
    </source>
</evidence>
<proteinExistence type="predicted"/>
<accession>A0A2T3JEX5</accession>
<keyword evidence="2" id="KW-1185">Reference proteome</keyword>
<gene>
    <name evidence="1" type="ORF">C9J12_14560</name>
</gene>
<dbReference type="RefSeq" id="WP_107243387.1">
    <property type="nucleotide sequence ID" value="NZ_PYMJ01000014.1"/>
</dbReference>
<dbReference type="Proteomes" id="UP000240987">
    <property type="component" value="Unassembled WGS sequence"/>
</dbReference>
<reference evidence="1 2" key="1">
    <citation type="submission" date="2018-01" db="EMBL/GenBank/DDBJ databases">
        <title>Whole genome sequencing of Histamine producing bacteria.</title>
        <authorList>
            <person name="Butler K."/>
        </authorList>
    </citation>
    <scope>NUCLEOTIDE SEQUENCE [LARGE SCALE GENOMIC DNA]</scope>
    <source>
        <strain evidence="1 2">JCM 12947</strain>
    </source>
</reference>
<dbReference type="OrthoDB" id="5916846at2"/>
<dbReference type="AlphaFoldDB" id="A0A2T3JEX5"/>
<dbReference type="EMBL" id="PYMJ01000014">
    <property type="protein sequence ID" value="PSU47486.1"/>
    <property type="molecule type" value="Genomic_DNA"/>
</dbReference>
<protein>
    <submittedName>
        <fullName evidence="1">Uncharacterized protein</fullName>
    </submittedName>
</protein>
<name>A0A2T3JEX5_9GAMM</name>
<comment type="caution">
    <text evidence="1">The sequence shown here is derived from an EMBL/GenBank/DDBJ whole genome shotgun (WGS) entry which is preliminary data.</text>
</comment>
<sequence>MLTLVSSKPDISSEMIDKHIADYAPALAVSALGTMNGDVTYTSLKITCTEHLHEWWKLSVSSGTPENGYESAYWHLLHLLESLEEHQLLGNSFIQFKVSGCAQFLLGVGSMPIKMQGIRP</sequence>
<organism evidence="1 2">
    <name type="scientific">Photobacterium frigidiphilum</name>
    <dbReference type="NCBI Taxonomy" id="264736"/>
    <lineage>
        <taxon>Bacteria</taxon>
        <taxon>Pseudomonadati</taxon>
        <taxon>Pseudomonadota</taxon>
        <taxon>Gammaproteobacteria</taxon>
        <taxon>Vibrionales</taxon>
        <taxon>Vibrionaceae</taxon>
        <taxon>Photobacterium</taxon>
    </lineage>
</organism>